<name>A7K9M8_9PHYC</name>
<accession>A7K9M8</accession>
<dbReference type="RefSeq" id="YP_001427099.1">
    <property type="nucleotide sequence ID" value="NC_008724.1"/>
</dbReference>
<organism evidence="2 3">
    <name type="scientific">Chlorovirus heliozoae</name>
    <dbReference type="NCBI Taxonomy" id="322019"/>
    <lineage>
        <taxon>Viruses</taxon>
        <taxon>Varidnaviria</taxon>
        <taxon>Bamfordvirae</taxon>
        <taxon>Nucleocytoviricota</taxon>
        <taxon>Megaviricetes</taxon>
        <taxon>Algavirales</taxon>
        <taxon>Phycodnaviridae</taxon>
        <taxon>Chlorovirus</taxon>
    </lineage>
</organism>
<dbReference type="GeneID" id="5470247"/>
<protein>
    <submittedName>
        <fullName evidence="2">Uncharacterized protein z618R</fullName>
    </submittedName>
</protein>
<dbReference type="EMBL" id="EF101928">
    <property type="protein sequence ID" value="ABT16752.1"/>
    <property type="molecule type" value="Genomic_DNA"/>
</dbReference>
<feature type="region of interest" description="Disordered" evidence="1">
    <location>
        <begin position="84"/>
        <end position="105"/>
    </location>
</feature>
<proteinExistence type="predicted"/>
<dbReference type="KEGG" id="vg:5470247"/>
<evidence type="ECO:0000313" key="2">
    <source>
        <dbReference type="EMBL" id="ABT16752.1"/>
    </source>
</evidence>
<keyword evidence="3" id="KW-1185">Reference proteome</keyword>
<gene>
    <name evidence="2" type="primary">z618R</name>
    <name evidence="2" type="ORF">ATCV1_z618R</name>
</gene>
<evidence type="ECO:0000313" key="3">
    <source>
        <dbReference type="Proteomes" id="UP000202420"/>
    </source>
</evidence>
<evidence type="ECO:0000256" key="1">
    <source>
        <dbReference type="SAM" id="MobiDB-lite"/>
    </source>
</evidence>
<sequence>MCNSHTTKIGGKGVLKTKGRFRNQRITVHRGEGRHGKVLGIFRGPLGLTSGIKTTFVIGREAAGCNIRNEAIGEPVGIEFPVGDHNGVNRRRSPAHLLGGRGDAL</sequence>
<dbReference type="Proteomes" id="UP000202420">
    <property type="component" value="Segment"/>
</dbReference>
<reference evidence="2 3" key="1">
    <citation type="submission" date="2006-09" db="EMBL/GenBank/DDBJ databases">
        <title>Sequence and annotation of the 288-kb ATCV-1 virus that infects an endosymbiotic Chlorella strain of the heliozoon Acanthocystis turfacea.</title>
        <authorList>
            <person name="Fitzgerald L.A."/>
            <person name="Graves M.V."/>
            <person name="Li X."/>
            <person name="Pfitzner A.J.P."/>
            <person name="Hartigan J."/>
            <person name="Van Etten J.L."/>
        </authorList>
    </citation>
    <scope>NUCLEOTIDE SEQUENCE [LARGE SCALE GENOMIC DNA]</scope>
    <source>
        <strain evidence="2 3">ATCV-1</strain>
    </source>
</reference>